<sequence>MFNLIRNDSNILVMNPKYLEELGNLPDSHSSSSVGQIRNMAGTWCTADIIMKSDIHFLMIQHRLTPNLVSTIPMVKNELDDALRVEIPDCKDKWVPVPMFEALSLIVARVTGRVFVGPRLCRDPDWIKVSIDYDVNVGGAVVLLRMFPPFLHPLLARLIPSWWRAHANIATAENIIGPEVRARRKAQADDLDYVKPNDLLQWMMDEGKGWEAEPESLALRQLVVNLAALHTTSMATTHAMYDLCAHPEYTKPLRDELVEVLRADGGWQRNTLSKLRKLDSFIKETQRWSPASLMSFNRYLRKPVTLKDGTHLPAGTHLCFAAEPILMDDDLVPGGNASAFDPFRFEREPDESEHRNRFDLTTIDTRQLHFGAGRYGCPGRFFASEVMKLMLAHMLLRYDFEYMPAEKKNGRPKNMISDENIFPDPSVKILVRERVDKEPDVEHMLTVGADLEQWDFA</sequence>
<organism evidence="9 10">
    <name type="scientific">Diaporthe helianthi</name>
    <dbReference type="NCBI Taxonomy" id="158607"/>
    <lineage>
        <taxon>Eukaryota</taxon>
        <taxon>Fungi</taxon>
        <taxon>Dikarya</taxon>
        <taxon>Ascomycota</taxon>
        <taxon>Pezizomycotina</taxon>
        <taxon>Sordariomycetes</taxon>
        <taxon>Sordariomycetidae</taxon>
        <taxon>Diaporthales</taxon>
        <taxon>Diaporthaceae</taxon>
        <taxon>Diaporthe</taxon>
    </lineage>
</organism>
<dbReference type="PRINTS" id="PR00465">
    <property type="entry name" value="EP450IV"/>
</dbReference>
<dbReference type="CDD" id="cd11041">
    <property type="entry name" value="CYP503A1-like"/>
    <property type="match status" value="1"/>
</dbReference>
<evidence type="ECO:0000256" key="8">
    <source>
        <dbReference type="PIRSR" id="PIRSR602403-1"/>
    </source>
</evidence>
<evidence type="ECO:0000256" key="6">
    <source>
        <dbReference type="ARBA" id="ARBA00023004"/>
    </source>
</evidence>
<dbReference type="Pfam" id="PF00067">
    <property type="entry name" value="p450"/>
    <property type="match status" value="1"/>
</dbReference>
<evidence type="ECO:0000256" key="5">
    <source>
        <dbReference type="ARBA" id="ARBA00023002"/>
    </source>
</evidence>
<evidence type="ECO:0000256" key="1">
    <source>
        <dbReference type="ARBA" id="ARBA00001971"/>
    </source>
</evidence>
<dbReference type="SUPFAM" id="SSF48264">
    <property type="entry name" value="Cytochrome P450"/>
    <property type="match status" value="1"/>
</dbReference>
<evidence type="ECO:0000256" key="3">
    <source>
        <dbReference type="ARBA" id="ARBA00010617"/>
    </source>
</evidence>
<dbReference type="PANTHER" id="PTHR46206">
    <property type="entry name" value="CYTOCHROME P450"/>
    <property type="match status" value="1"/>
</dbReference>
<comment type="cofactor">
    <cofactor evidence="1 8">
        <name>heme</name>
        <dbReference type="ChEBI" id="CHEBI:30413"/>
    </cofactor>
</comment>
<evidence type="ECO:0000313" key="10">
    <source>
        <dbReference type="Proteomes" id="UP000094444"/>
    </source>
</evidence>
<evidence type="ECO:0000256" key="4">
    <source>
        <dbReference type="ARBA" id="ARBA00022723"/>
    </source>
</evidence>
<keyword evidence="6 8" id="KW-0408">Iron</keyword>
<dbReference type="OrthoDB" id="1844152at2759"/>
<dbReference type="InterPro" id="IPR001128">
    <property type="entry name" value="Cyt_P450"/>
</dbReference>
<evidence type="ECO:0000256" key="2">
    <source>
        <dbReference type="ARBA" id="ARBA00004167"/>
    </source>
</evidence>
<gene>
    <name evidence="9" type="ORF">DHEL01_v208650</name>
</gene>
<dbReference type="Gene3D" id="1.10.630.10">
    <property type="entry name" value="Cytochrome P450"/>
    <property type="match status" value="1"/>
</dbReference>
<dbReference type="InterPro" id="IPR036396">
    <property type="entry name" value="Cyt_P450_sf"/>
</dbReference>
<keyword evidence="10" id="KW-1185">Reference proteome</keyword>
<dbReference type="GO" id="GO:0016705">
    <property type="term" value="F:oxidoreductase activity, acting on paired donors, with incorporation or reduction of molecular oxygen"/>
    <property type="evidence" value="ECO:0007669"/>
    <property type="project" value="InterPro"/>
</dbReference>
<comment type="caution">
    <text evidence="9">The sequence shown here is derived from an EMBL/GenBank/DDBJ whole genome shotgun (WGS) entry which is preliminary data.</text>
</comment>
<dbReference type="GO" id="GO:0020037">
    <property type="term" value="F:heme binding"/>
    <property type="evidence" value="ECO:0007669"/>
    <property type="project" value="InterPro"/>
</dbReference>
<keyword evidence="5" id="KW-0560">Oxidoreductase</keyword>
<reference evidence="9" key="1">
    <citation type="submission" date="2017-09" db="EMBL/GenBank/DDBJ databases">
        <title>Polyketide synthases of a Diaporthe helianthi virulent isolate.</title>
        <authorList>
            <person name="Baroncelli R."/>
        </authorList>
    </citation>
    <scope>NUCLEOTIDE SEQUENCE [LARGE SCALE GENOMIC DNA]</scope>
    <source>
        <strain evidence="9">7/96</strain>
    </source>
</reference>
<proteinExistence type="inferred from homology"/>
<dbReference type="InterPro" id="IPR002403">
    <property type="entry name" value="Cyt_P450_E_grp-IV"/>
</dbReference>
<keyword evidence="4 8" id="KW-0479">Metal-binding</keyword>
<keyword evidence="7" id="KW-0503">Monooxygenase</keyword>
<dbReference type="Proteomes" id="UP000094444">
    <property type="component" value="Unassembled WGS sequence"/>
</dbReference>
<evidence type="ECO:0000256" key="7">
    <source>
        <dbReference type="ARBA" id="ARBA00023033"/>
    </source>
</evidence>
<accession>A0A2P5HRR7</accession>
<name>A0A2P5HRR7_DIAHE</name>
<dbReference type="GO" id="GO:0004497">
    <property type="term" value="F:monooxygenase activity"/>
    <property type="evidence" value="ECO:0007669"/>
    <property type="project" value="UniProtKB-KW"/>
</dbReference>
<dbReference type="STRING" id="158607.A0A2P5HRR7"/>
<dbReference type="InParanoid" id="A0A2P5HRR7"/>
<dbReference type="PANTHER" id="PTHR46206:SF6">
    <property type="entry name" value="CYTOCHROME P450 MONOOXYGENASE AN1598-RELATED"/>
    <property type="match status" value="1"/>
</dbReference>
<dbReference type="EMBL" id="MAVT02000889">
    <property type="protein sequence ID" value="POS72960.1"/>
    <property type="molecule type" value="Genomic_DNA"/>
</dbReference>
<evidence type="ECO:0000313" key="9">
    <source>
        <dbReference type="EMBL" id="POS72960.1"/>
    </source>
</evidence>
<comment type="similarity">
    <text evidence="3">Belongs to the cytochrome P450 family.</text>
</comment>
<protein>
    <submittedName>
        <fullName evidence="9">Ent-kaurene oxidase</fullName>
    </submittedName>
</protein>
<dbReference type="GO" id="GO:0005506">
    <property type="term" value="F:iron ion binding"/>
    <property type="evidence" value="ECO:0007669"/>
    <property type="project" value="InterPro"/>
</dbReference>
<comment type="subcellular location">
    <subcellularLocation>
        <location evidence="2">Membrane</location>
        <topology evidence="2">Single-pass membrane protein</topology>
    </subcellularLocation>
</comment>
<dbReference type="GO" id="GO:0016020">
    <property type="term" value="C:membrane"/>
    <property type="evidence" value="ECO:0007669"/>
    <property type="project" value="UniProtKB-SubCell"/>
</dbReference>
<feature type="binding site" description="axial binding residue" evidence="8">
    <location>
        <position position="377"/>
    </location>
    <ligand>
        <name>heme</name>
        <dbReference type="ChEBI" id="CHEBI:30413"/>
    </ligand>
    <ligandPart>
        <name>Fe</name>
        <dbReference type="ChEBI" id="CHEBI:18248"/>
    </ligandPart>
</feature>
<keyword evidence="8" id="KW-0349">Heme</keyword>
<dbReference type="AlphaFoldDB" id="A0A2P5HRR7"/>